<accession>A0A6C0LQX4</accession>
<feature type="region of interest" description="Disordered" evidence="1">
    <location>
        <begin position="1"/>
        <end position="23"/>
    </location>
</feature>
<proteinExistence type="predicted"/>
<feature type="compositionally biased region" description="Basic residues" evidence="1">
    <location>
        <begin position="80"/>
        <end position="108"/>
    </location>
</feature>
<dbReference type="EMBL" id="MN740536">
    <property type="protein sequence ID" value="QHU32131.1"/>
    <property type="molecule type" value="Genomic_DNA"/>
</dbReference>
<feature type="region of interest" description="Disordered" evidence="1">
    <location>
        <begin position="74"/>
        <end position="108"/>
    </location>
</feature>
<sequence length="108" mass="12193">MPNRKSTRSSRKNRNTRSIGFTERLYGPVNQGLGAVGNVGLELTNTVGNVFGRTVKGVRRVGSVVTGRFNNSVSNLVSGKSRKNRTYRKNRSTRKNRTNRNRNRNNRN</sequence>
<evidence type="ECO:0000313" key="2">
    <source>
        <dbReference type="EMBL" id="QHU32131.1"/>
    </source>
</evidence>
<organism evidence="2">
    <name type="scientific">viral metagenome</name>
    <dbReference type="NCBI Taxonomy" id="1070528"/>
    <lineage>
        <taxon>unclassified sequences</taxon>
        <taxon>metagenomes</taxon>
        <taxon>organismal metagenomes</taxon>
    </lineage>
</organism>
<evidence type="ECO:0000256" key="1">
    <source>
        <dbReference type="SAM" id="MobiDB-lite"/>
    </source>
</evidence>
<dbReference type="AlphaFoldDB" id="A0A6C0LQX4"/>
<name>A0A6C0LQX4_9ZZZZ</name>
<protein>
    <submittedName>
        <fullName evidence="2">Uncharacterized protein</fullName>
    </submittedName>
</protein>
<reference evidence="2" key="1">
    <citation type="journal article" date="2020" name="Nature">
        <title>Giant virus diversity and host interactions through global metagenomics.</title>
        <authorList>
            <person name="Schulz F."/>
            <person name="Roux S."/>
            <person name="Paez-Espino D."/>
            <person name="Jungbluth S."/>
            <person name="Walsh D.A."/>
            <person name="Denef V.J."/>
            <person name="McMahon K.D."/>
            <person name="Konstantinidis K.T."/>
            <person name="Eloe-Fadrosh E.A."/>
            <person name="Kyrpides N.C."/>
            <person name="Woyke T."/>
        </authorList>
    </citation>
    <scope>NUCLEOTIDE SEQUENCE</scope>
    <source>
        <strain evidence="2">GVMAG-M-3300027963-9</strain>
    </source>
</reference>
<feature type="compositionally biased region" description="Basic residues" evidence="1">
    <location>
        <begin position="1"/>
        <end position="15"/>
    </location>
</feature>